<protein>
    <submittedName>
        <fullName evidence="1">Uncharacterized protein</fullName>
    </submittedName>
</protein>
<keyword evidence="2" id="KW-1185">Reference proteome</keyword>
<organism evidence="1 2">
    <name type="scientific">Colletotrichum zoysiae</name>
    <dbReference type="NCBI Taxonomy" id="1216348"/>
    <lineage>
        <taxon>Eukaryota</taxon>
        <taxon>Fungi</taxon>
        <taxon>Dikarya</taxon>
        <taxon>Ascomycota</taxon>
        <taxon>Pezizomycotina</taxon>
        <taxon>Sordariomycetes</taxon>
        <taxon>Hypocreomycetidae</taxon>
        <taxon>Glomerellales</taxon>
        <taxon>Glomerellaceae</taxon>
        <taxon>Colletotrichum</taxon>
        <taxon>Colletotrichum graminicola species complex</taxon>
    </lineage>
</organism>
<dbReference type="EMBL" id="MU843042">
    <property type="protein sequence ID" value="KAK2022459.1"/>
    <property type="molecule type" value="Genomic_DNA"/>
</dbReference>
<proteinExistence type="predicted"/>
<reference evidence="1" key="1">
    <citation type="submission" date="2021-06" db="EMBL/GenBank/DDBJ databases">
        <title>Comparative genomics, transcriptomics and evolutionary studies reveal genomic signatures of adaptation to plant cell wall in hemibiotrophic fungi.</title>
        <authorList>
            <consortium name="DOE Joint Genome Institute"/>
            <person name="Baroncelli R."/>
            <person name="Diaz J.F."/>
            <person name="Benocci T."/>
            <person name="Peng M."/>
            <person name="Battaglia E."/>
            <person name="Haridas S."/>
            <person name="Andreopoulos W."/>
            <person name="Labutti K."/>
            <person name="Pangilinan J."/>
            <person name="Floch G.L."/>
            <person name="Makela M.R."/>
            <person name="Henrissat B."/>
            <person name="Grigoriev I.V."/>
            <person name="Crouch J.A."/>
            <person name="De Vries R.P."/>
            <person name="Sukno S.A."/>
            <person name="Thon M.R."/>
        </authorList>
    </citation>
    <scope>NUCLEOTIDE SEQUENCE</scope>
    <source>
        <strain evidence="1">MAFF235873</strain>
    </source>
</reference>
<name>A0AAD9H6S3_9PEZI</name>
<gene>
    <name evidence="1" type="ORF">LX32DRAFT_193739</name>
</gene>
<dbReference type="AlphaFoldDB" id="A0AAD9H6S3"/>
<comment type="caution">
    <text evidence="1">The sequence shown here is derived from an EMBL/GenBank/DDBJ whole genome shotgun (WGS) entry which is preliminary data.</text>
</comment>
<evidence type="ECO:0000313" key="2">
    <source>
        <dbReference type="Proteomes" id="UP001232148"/>
    </source>
</evidence>
<sequence length="234" mass="25488">MLESARFAMNVPEAFATSFYLLAFSMFPPHKRFRKPAKCHTHPSPLECKHGLFASPRAPRTRRYLSLDPDGAFSVAEKQQLQTNATSTFPSPFPCPPSKCARTCTTYDRVLVDTNGTKSARGDVRVVLPYVVANQSRTGVEISHAYAHICPPTPSSSPSPPPVCRLLYIHRLAVLPPRPGVCVCVCVSLSLSSRPTAQRDELACRAPLNCPVIASNGPEGKRKIIAASTSTAIW</sequence>
<accession>A0AAD9H6S3</accession>
<evidence type="ECO:0000313" key="1">
    <source>
        <dbReference type="EMBL" id="KAK2022459.1"/>
    </source>
</evidence>
<dbReference type="Proteomes" id="UP001232148">
    <property type="component" value="Unassembled WGS sequence"/>
</dbReference>